<gene>
    <name evidence="1" type="ORF">E2562_030031</name>
</gene>
<organism evidence="1 2">
    <name type="scientific">Oryza meyeriana var. granulata</name>
    <dbReference type="NCBI Taxonomy" id="110450"/>
    <lineage>
        <taxon>Eukaryota</taxon>
        <taxon>Viridiplantae</taxon>
        <taxon>Streptophyta</taxon>
        <taxon>Embryophyta</taxon>
        <taxon>Tracheophyta</taxon>
        <taxon>Spermatophyta</taxon>
        <taxon>Magnoliopsida</taxon>
        <taxon>Liliopsida</taxon>
        <taxon>Poales</taxon>
        <taxon>Poaceae</taxon>
        <taxon>BOP clade</taxon>
        <taxon>Oryzoideae</taxon>
        <taxon>Oryzeae</taxon>
        <taxon>Oryzinae</taxon>
        <taxon>Oryza</taxon>
        <taxon>Oryza meyeriana</taxon>
    </lineage>
</organism>
<dbReference type="Proteomes" id="UP000479710">
    <property type="component" value="Unassembled WGS sequence"/>
</dbReference>
<name>A0A6G1EBU7_9ORYZ</name>
<reference evidence="1 2" key="1">
    <citation type="submission" date="2019-11" db="EMBL/GenBank/DDBJ databases">
        <title>Whole genome sequence of Oryza granulata.</title>
        <authorList>
            <person name="Li W."/>
        </authorList>
    </citation>
    <scope>NUCLEOTIDE SEQUENCE [LARGE SCALE GENOMIC DNA]</scope>
    <source>
        <strain evidence="2">cv. Menghai</strain>
        <tissue evidence="1">Leaf</tissue>
    </source>
</reference>
<dbReference type="AlphaFoldDB" id="A0A6G1EBU7"/>
<proteinExistence type="predicted"/>
<sequence>MPANPVTNPHSPRTCHRGCQIRSLLALAPPRLRRRCSDARFLGQNQPVSTPRLLPLEKRVGAAACFLACPAGSTGGEAVVARSGVPGVLTG</sequence>
<evidence type="ECO:0000313" key="1">
    <source>
        <dbReference type="EMBL" id="KAF0922258.1"/>
    </source>
</evidence>
<evidence type="ECO:0000313" key="2">
    <source>
        <dbReference type="Proteomes" id="UP000479710"/>
    </source>
</evidence>
<dbReference type="EMBL" id="SPHZ02000004">
    <property type="protein sequence ID" value="KAF0922258.1"/>
    <property type="molecule type" value="Genomic_DNA"/>
</dbReference>
<accession>A0A6G1EBU7</accession>
<keyword evidence="2" id="KW-1185">Reference proteome</keyword>
<protein>
    <submittedName>
        <fullName evidence="1">Uncharacterized protein</fullName>
    </submittedName>
</protein>
<comment type="caution">
    <text evidence="1">The sequence shown here is derived from an EMBL/GenBank/DDBJ whole genome shotgun (WGS) entry which is preliminary data.</text>
</comment>